<evidence type="ECO:0000256" key="1">
    <source>
        <dbReference type="SAM" id="Coils"/>
    </source>
</evidence>
<organism evidence="5 6">
    <name type="scientific">Ditylenchus dipsaci</name>
    <dbReference type="NCBI Taxonomy" id="166011"/>
    <lineage>
        <taxon>Eukaryota</taxon>
        <taxon>Metazoa</taxon>
        <taxon>Ecdysozoa</taxon>
        <taxon>Nematoda</taxon>
        <taxon>Chromadorea</taxon>
        <taxon>Rhabditida</taxon>
        <taxon>Tylenchina</taxon>
        <taxon>Tylenchomorpha</taxon>
        <taxon>Sphaerularioidea</taxon>
        <taxon>Anguinidae</taxon>
        <taxon>Anguininae</taxon>
        <taxon>Ditylenchus</taxon>
    </lineage>
</organism>
<feature type="domain" description="C2" evidence="4">
    <location>
        <begin position="1"/>
        <end position="114"/>
    </location>
</feature>
<feature type="transmembrane region" description="Helical" evidence="3">
    <location>
        <begin position="210"/>
        <end position="233"/>
    </location>
</feature>
<accession>A0A915EE53</accession>
<dbReference type="InterPro" id="IPR001192">
    <property type="entry name" value="PI-PLC_fam"/>
</dbReference>
<dbReference type="GO" id="GO:0051209">
    <property type="term" value="P:release of sequestered calcium ion into cytosol"/>
    <property type="evidence" value="ECO:0007669"/>
    <property type="project" value="TreeGrafter"/>
</dbReference>
<dbReference type="PANTHER" id="PTHR10336:SF196">
    <property type="entry name" value="PHOSPHOINOSITIDE PHOSPHOLIPASE C"/>
    <property type="match status" value="1"/>
</dbReference>
<dbReference type="GO" id="GO:0007214">
    <property type="term" value="P:gamma-aminobutyric acid signaling pathway"/>
    <property type="evidence" value="ECO:0007669"/>
    <property type="project" value="TreeGrafter"/>
</dbReference>
<evidence type="ECO:0000256" key="2">
    <source>
        <dbReference type="SAM" id="MobiDB-lite"/>
    </source>
</evidence>
<protein>
    <submittedName>
        <fullName evidence="6">C2 domain-containing protein</fullName>
    </submittedName>
</protein>
<dbReference type="GO" id="GO:0048015">
    <property type="term" value="P:phosphatidylinositol-mediated signaling"/>
    <property type="evidence" value="ECO:0007669"/>
    <property type="project" value="TreeGrafter"/>
</dbReference>
<dbReference type="GO" id="GO:0032228">
    <property type="term" value="P:regulation of synaptic transmission, GABAergic"/>
    <property type="evidence" value="ECO:0007669"/>
    <property type="project" value="TreeGrafter"/>
</dbReference>
<evidence type="ECO:0000313" key="5">
    <source>
        <dbReference type="Proteomes" id="UP000887574"/>
    </source>
</evidence>
<dbReference type="GO" id="GO:0004435">
    <property type="term" value="F:phosphatidylinositol-4,5-bisphosphate phospholipase C activity"/>
    <property type="evidence" value="ECO:0007669"/>
    <property type="project" value="TreeGrafter"/>
</dbReference>
<dbReference type="SMART" id="SM00239">
    <property type="entry name" value="C2"/>
    <property type="match status" value="1"/>
</dbReference>
<proteinExistence type="predicted"/>
<dbReference type="CDD" id="cd00275">
    <property type="entry name" value="C2_PLC_like"/>
    <property type="match status" value="1"/>
</dbReference>
<feature type="coiled-coil region" evidence="1">
    <location>
        <begin position="445"/>
        <end position="506"/>
    </location>
</feature>
<sequence length="747" mass="83679">MPFAPQVLHLKILSAQQLARPRGSTAKGDSADPFVVVEIFGIPPDCAEERTKTIRNDIDPNFDESFQFEVCVSELALIRFLVLDDDYIGDDFIGQYTIPFECLTSGYRHVPLLNNEGDPLESTLFVHIAITNRRGGGKAKKRGMSVKRKTTRVQTGMKMVGIKSVDELFRKRSQLMVLRKNIQKGILRRVYPDEVYSGAVEMFAFFSKKVVIFAPVVFLVVLFMLSGSACAAVEAEFQENISVPLRKVSVKVDEQVPKSGEKTQAAKRLVLHLLSSNHGDYNGPPFEVDLDHLLAETKRQGCEIRDGKNEWDMIHQGGYEFLIDCHEKPTSTQIVRKSYFGIYLAIFVGSFMIVVVVILFLNHKMVAAHVKSSSDNNFGVQIEQAELDANVCPVVEDPVSPKRKKKKHKKVVKKPEPTVVTLPAAILQQLNPPKQKADWQLKLDAGKQLSAEEQLNKELDEAENRWQPTAYEKKRKRRFAEQAMLKSGEKRQLTTAELAVKKLKNEAIDRYTKRVYLESLLNEQHGASQMVIKQESKRINICHTQHKIATSPLVEFIEMKSQLEAALIAWQEECGLGPTGTMRQGLRLIHSRIATAASNSSPPNSPMQLNNGTNESVPGFQISQTETNPSVKTQGAIPETMLKTFTSLQEVLRNCEKVTQAIDGLLAKLTEATAKISECNTDLPQLCLDAGLRSQKSTRACENFAWNVRLLKAQLTLMHKTQTEANDIIFQVVDTAKVLGVYDSTKT</sequence>
<dbReference type="Proteomes" id="UP000887574">
    <property type="component" value="Unplaced"/>
</dbReference>
<dbReference type="WBParaSite" id="jg4357">
    <property type="protein sequence ID" value="jg4357"/>
    <property type="gene ID" value="jg4357"/>
</dbReference>
<keyword evidence="5" id="KW-1185">Reference proteome</keyword>
<evidence type="ECO:0000259" key="4">
    <source>
        <dbReference type="PROSITE" id="PS50004"/>
    </source>
</evidence>
<evidence type="ECO:0000256" key="3">
    <source>
        <dbReference type="SAM" id="Phobius"/>
    </source>
</evidence>
<keyword evidence="3" id="KW-0472">Membrane</keyword>
<dbReference type="Gene3D" id="2.60.40.150">
    <property type="entry name" value="C2 domain"/>
    <property type="match status" value="1"/>
</dbReference>
<dbReference type="PROSITE" id="PS50004">
    <property type="entry name" value="C2"/>
    <property type="match status" value="1"/>
</dbReference>
<name>A0A915EE53_9BILA</name>
<dbReference type="Pfam" id="PF00168">
    <property type="entry name" value="C2"/>
    <property type="match status" value="1"/>
</dbReference>
<keyword evidence="3" id="KW-1133">Transmembrane helix</keyword>
<evidence type="ECO:0000313" key="6">
    <source>
        <dbReference type="WBParaSite" id="jg4357"/>
    </source>
</evidence>
<feature type="region of interest" description="Disordered" evidence="2">
    <location>
        <begin position="596"/>
        <end position="633"/>
    </location>
</feature>
<dbReference type="InterPro" id="IPR000008">
    <property type="entry name" value="C2_dom"/>
</dbReference>
<keyword evidence="3" id="KW-0812">Transmembrane</keyword>
<dbReference type="AlphaFoldDB" id="A0A915EE53"/>
<dbReference type="InterPro" id="IPR035892">
    <property type="entry name" value="C2_domain_sf"/>
</dbReference>
<reference evidence="6" key="1">
    <citation type="submission" date="2022-11" db="UniProtKB">
        <authorList>
            <consortium name="WormBaseParasite"/>
        </authorList>
    </citation>
    <scope>IDENTIFICATION</scope>
</reference>
<feature type="compositionally biased region" description="Polar residues" evidence="2">
    <location>
        <begin position="607"/>
        <end position="633"/>
    </location>
</feature>
<dbReference type="PANTHER" id="PTHR10336">
    <property type="entry name" value="PHOSPHOINOSITIDE-SPECIFIC PHOSPHOLIPASE C FAMILY PROTEIN"/>
    <property type="match status" value="1"/>
</dbReference>
<dbReference type="GO" id="GO:0046488">
    <property type="term" value="P:phosphatidylinositol metabolic process"/>
    <property type="evidence" value="ECO:0007669"/>
    <property type="project" value="TreeGrafter"/>
</dbReference>
<dbReference type="SUPFAM" id="SSF49562">
    <property type="entry name" value="C2 domain (Calcium/lipid-binding domain, CaLB)"/>
    <property type="match status" value="1"/>
</dbReference>
<feature type="transmembrane region" description="Helical" evidence="3">
    <location>
        <begin position="340"/>
        <end position="361"/>
    </location>
</feature>
<keyword evidence="1" id="KW-0175">Coiled coil</keyword>